<reference evidence="3 5" key="2">
    <citation type="submission" date="2020-08" db="EMBL/GenBank/DDBJ databases">
        <title>Genomic Encyclopedia of Type Strains, Phase IV (KMG-IV): sequencing the most valuable type-strain genomes for metagenomic binning, comparative biology and taxonomic classification.</title>
        <authorList>
            <person name="Goeker M."/>
        </authorList>
    </citation>
    <scope>NUCLEOTIDE SEQUENCE [LARGE SCALE GENOMIC DNA]</scope>
    <source>
        <strain evidence="3 5">DSM 10368</strain>
    </source>
</reference>
<keyword evidence="1" id="KW-0472">Membrane</keyword>
<name>A0AAC8YRJ4_AMIAI</name>
<reference evidence="2 4" key="1">
    <citation type="submission" date="2016-03" db="EMBL/GenBank/DDBJ databases">
        <title>Complete genome of Aminobacter aminovorans KCTC 2477.</title>
        <authorList>
            <person name="Kim K.M."/>
        </authorList>
    </citation>
    <scope>NUCLEOTIDE SEQUENCE [LARGE SCALE GENOMIC DNA]</scope>
    <source>
        <strain evidence="2 4">KCTC 2477</strain>
    </source>
</reference>
<dbReference type="AlphaFoldDB" id="A0AAC8YRJ4"/>
<evidence type="ECO:0000256" key="1">
    <source>
        <dbReference type="SAM" id="Phobius"/>
    </source>
</evidence>
<organism evidence="2 4">
    <name type="scientific">Aminobacter aminovorans</name>
    <name type="common">Chelatobacter heintzii</name>
    <dbReference type="NCBI Taxonomy" id="83263"/>
    <lineage>
        <taxon>Bacteria</taxon>
        <taxon>Pseudomonadati</taxon>
        <taxon>Pseudomonadota</taxon>
        <taxon>Alphaproteobacteria</taxon>
        <taxon>Hyphomicrobiales</taxon>
        <taxon>Phyllobacteriaceae</taxon>
        <taxon>Aminobacter</taxon>
    </lineage>
</organism>
<evidence type="ECO:0000313" key="3">
    <source>
        <dbReference type="EMBL" id="MBB3706280.1"/>
    </source>
</evidence>
<keyword evidence="1" id="KW-0812">Transmembrane</keyword>
<keyword evidence="5" id="KW-1185">Reference proteome</keyword>
<accession>A0AAC8YRJ4</accession>
<evidence type="ECO:0000313" key="2">
    <source>
        <dbReference type="EMBL" id="AMS43173.1"/>
    </source>
</evidence>
<dbReference type="Proteomes" id="UP000577697">
    <property type="component" value="Unassembled WGS sequence"/>
</dbReference>
<evidence type="ECO:0000313" key="4">
    <source>
        <dbReference type="Proteomes" id="UP000075755"/>
    </source>
</evidence>
<dbReference type="KEGG" id="aak:AA2016_4257"/>
<proteinExistence type="predicted"/>
<feature type="transmembrane region" description="Helical" evidence="1">
    <location>
        <begin position="12"/>
        <end position="30"/>
    </location>
</feature>
<keyword evidence="1" id="KW-1133">Transmembrane helix</keyword>
<dbReference type="EMBL" id="JACICB010000008">
    <property type="protein sequence ID" value="MBB3706280.1"/>
    <property type="molecule type" value="Genomic_DNA"/>
</dbReference>
<evidence type="ECO:0000313" key="5">
    <source>
        <dbReference type="Proteomes" id="UP000577697"/>
    </source>
</evidence>
<protein>
    <submittedName>
        <fullName evidence="2">Uncharacterized protein</fullName>
    </submittedName>
</protein>
<gene>
    <name evidence="2" type="ORF">AA2016_4257</name>
    <name evidence="3" type="ORF">FHS67_002600</name>
</gene>
<dbReference type="EMBL" id="CP015005">
    <property type="protein sequence ID" value="AMS43173.1"/>
    <property type="molecule type" value="Genomic_DNA"/>
</dbReference>
<dbReference type="Proteomes" id="UP000075755">
    <property type="component" value="Chromosome"/>
</dbReference>
<sequence length="36" mass="3870">MITQATRLTINDVLLIGFGLSIGWLAVAGWRRGAPT</sequence>